<feature type="domain" description="ABC transmembrane type-1" evidence="8">
    <location>
        <begin position="72"/>
        <end position="262"/>
    </location>
</feature>
<dbReference type="GO" id="GO:0055085">
    <property type="term" value="P:transmembrane transport"/>
    <property type="evidence" value="ECO:0007669"/>
    <property type="project" value="InterPro"/>
</dbReference>
<evidence type="ECO:0000256" key="2">
    <source>
        <dbReference type="ARBA" id="ARBA00022448"/>
    </source>
</evidence>
<keyword evidence="3" id="KW-1003">Cell membrane</keyword>
<evidence type="ECO:0000256" key="3">
    <source>
        <dbReference type="ARBA" id="ARBA00022475"/>
    </source>
</evidence>
<reference evidence="10" key="1">
    <citation type="submission" date="2017-10" db="EMBL/GenBank/DDBJ databases">
        <authorList>
            <person name="Kravchenko I.K."/>
            <person name="Grouzdev D.S."/>
        </authorList>
    </citation>
    <scope>NUCLEOTIDE SEQUENCE [LARGE SCALE GENOMIC DNA]</scope>
    <source>
        <strain evidence="10">B2</strain>
    </source>
</reference>
<dbReference type="InterPro" id="IPR000515">
    <property type="entry name" value="MetI-like"/>
</dbReference>
<comment type="subcellular location">
    <subcellularLocation>
        <location evidence="1 7">Cell membrane</location>
        <topology evidence="1 7">Multi-pass membrane protein</topology>
    </subcellularLocation>
</comment>
<dbReference type="Pfam" id="PF00528">
    <property type="entry name" value="BPD_transp_1"/>
    <property type="match status" value="1"/>
</dbReference>
<protein>
    <submittedName>
        <fullName evidence="9">Sugar ABC transporter permease</fullName>
    </submittedName>
</protein>
<dbReference type="SUPFAM" id="SSF161098">
    <property type="entry name" value="MetI-like"/>
    <property type="match status" value="1"/>
</dbReference>
<feature type="transmembrane region" description="Helical" evidence="7">
    <location>
        <begin position="108"/>
        <end position="129"/>
    </location>
</feature>
<dbReference type="InterPro" id="IPR035906">
    <property type="entry name" value="MetI-like_sf"/>
</dbReference>
<dbReference type="Proteomes" id="UP000225379">
    <property type="component" value="Unassembled WGS sequence"/>
</dbReference>
<evidence type="ECO:0000256" key="4">
    <source>
        <dbReference type="ARBA" id="ARBA00022692"/>
    </source>
</evidence>
<dbReference type="Gene3D" id="1.10.3720.10">
    <property type="entry name" value="MetI-like"/>
    <property type="match status" value="1"/>
</dbReference>
<dbReference type="PANTHER" id="PTHR32243:SF18">
    <property type="entry name" value="INNER MEMBRANE ABC TRANSPORTER PERMEASE PROTEIN YCJP"/>
    <property type="match status" value="1"/>
</dbReference>
<evidence type="ECO:0000313" key="10">
    <source>
        <dbReference type="Proteomes" id="UP000225379"/>
    </source>
</evidence>
<evidence type="ECO:0000256" key="1">
    <source>
        <dbReference type="ARBA" id="ARBA00004651"/>
    </source>
</evidence>
<name>A0A2B8BGN0_9PROT</name>
<dbReference type="GO" id="GO:0005886">
    <property type="term" value="C:plasma membrane"/>
    <property type="evidence" value="ECO:0007669"/>
    <property type="project" value="UniProtKB-SubCell"/>
</dbReference>
<dbReference type="PANTHER" id="PTHR32243">
    <property type="entry name" value="MALTOSE TRANSPORT SYSTEM PERMEASE-RELATED"/>
    <property type="match status" value="1"/>
</dbReference>
<accession>A0A2B8BGN0</accession>
<gene>
    <name evidence="9" type="ORF">CRT60_10425</name>
</gene>
<feature type="transmembrane region" description="Helical" evidence="7">
    <location>
        <begin position="12"/>
        <end position="33"/>
    </location>
</feature>
<keyword evidence="2 7" id="KW-0813">Transport</keyword>
<evidence type="ECO:0000256" key="6">
    <source>
        <dbReference type="ARBA" id="ARBA00023136"/>
    </source>
</evidence>
<feature type="transmembrane region" description="Helical" evidence="7">
    <location>
        <begin position="72"/>
        <end position="96"/>
    </location>
</feature>
<keyword evidence="10" id="KW-1185">Reference proteome</keyword>
<keyword evidence="4 7" id="KW-0812">Transmembrane</keyword>
<dbReference type="InterPro" id="IPR050901">
    <property type="entry name" value="BP-dep_ABC_trans_perm"/>
</dbReference>
<proteinExistence type="inferred from homology"/>
<dbReference type="PROSITE" id="PS50928">
    <property type="entry name" value="ABC_TM1"/>
    <property type="match status" value="1"/>
</dbReference>
<keyword evidence="5 7" id="KW-1133">Transmembrane helix</keyword>
<sequence>MARAATNRRKLVVTLIAWTVGIVIFFPILWTVLTSFKTEAEAIASPPSFLAFHWTLENYAEVQQRSDYFLHFWNSVVISVGSTLLGLLVAVPAAWSMAFVPGKRTRDVLMWMLSTKMLPPVGVLIPIYLLFRDFGLLDSRIGLVIVLTLINLPIIVWMLFTYFREIPGEILEASRMDGAGLRDEILFVLLPMAVPGIASTLLLNIILAWNEAFWTLNLSASQSAPLTAFIASYSSPEGLFYAKLSAASTMAVAPILVLGWFSQKQLVRGLTFGAVK</sequence>
<feature type="transmembrane region" description="Helical" evidence="7">
    <location>
        <begin position="141"/>
        <end position="163"/>
    </location>
</feature>
<dbReference type="AlphaFoldDB" id="A0A2B8BGN0"/>
<feature type="transmembrane region" description="Helical" evidence="7">
    <location>
        <begin position="240"/>
        <end position="261"/>
    </location>
</feature>
<evidence type="ECO:0000313" key="9">
    <source>
        <dbReference type="EMBL" id="PGH56920.1"/>
    </source>
</evidence>
<comment type="similarity">
    <text evidence="7">Belongs to the binding-protein-dependent transport system permease family.</text>
</comment>
<organism evidence="9 10">
    <name type="scientific">Azospirillum palustre</name>
    <dbReference type="NCBI Taxonomy" id="2044885"/>
    <lineage>
        <taxon>Bacteria</taxon>
        <taxon>Pseudomonadati</taxon>
        <taxon>Pseudomonadota</taxon>
        <taxon>Alphaproteobacteria</taxon>
        <taxon>Rhodospirillales</taxon>
        <taxon>Azospirillaceae</taxon>
        <taxon>Azospirillum</taxon>
    </lineage>
</organism>
<dbReference type="RefSeq" id="WP_098736371.1">
    <property type="nucleotide sequence ID" value="NZ_PDKW01000040.1"/>
</dbReference>
<evidence type="ECO:0000259" key="8">
    <source>
        <dbReference type="PROSITE" id="PS50928"/>
    </source>
</evidence>
<dbReference type="OrthoDB" id="9790107at2"/>
<dbReference type="EMBL" id="PDKW01000040">
    <property type="protein sequence ID" value="PGH56920.1"/>
    <property type="molecule type" value="Genomic_DNA"/>
</dbReference>
<dbReference type="CDD" id="cd06261">
    <property type="entry name" value="TM_PBP2"/>
    <property type="match status" value="1"/>
</dbReference>
<feature type="transmembrane region" description="Helical" evidence="7">
    <location>
        <begin position="184"/>
        <end position="209"/>
    </location>
</feature>
<evidence type="ECO:0000256" key="7">
    <source>
        <dbReference type="RuleBase" id="RU363032"/>
    </source>
</evidence>
<comment type="caution">
    <text evidence="9">The sequence shown here is derived from an EMBL/GenBank/DDBJ whole genome shotgun (WGS) entry which is preliminary data.</text>
</comment>
<evidence type="ECO:0000256" key="5">
    <source>
        <dbReference type="ARBA" id="ARBA00022989"/>
    </source>
</evidence>
<keyword evidence="6 7" id="KW-0472">Membrane</keyword>